<evidence type="ECO:0000313" key="1">
    <source>
        <dbReference type="EMBL" id="TKK76062.1"/>
    </source>
</evidence>
<gene>
    <name evidence="1" type="primary">tcmP</name>
    <name evidence="1" type="ORF">FDA38_26940</name>
</gene>
<comment type="caution">
    <text evidence="1">The sequence shown here is derived from an EMBL/GenBank/DDBJ whole genome shotgun (WGS) entry which is preliminary data.</text>
</comment>
<keyword evidence="2" id="KW-1185">Reference proteome</keyword>
<sequence>MAGVLWKLEPATAAKHRLYKRYLDAWWPKMLQPTAEGYRRPRVTYVDAFAGPGRYLRGEEGSPVFVLDRLLHHRAADRMLLTRDRVKLIFVEKDKARFEHLQGELTARFGDLAALPVTVVLRRGEAAALTLQLLGETGAWEHPILAVFDSWGNVNVPLNPVIAQIARNPSSEVVVTFGPNWFNRRESEDPDQFDAVFGGRRFWQEASQGDRPSDRWQTWLNAYRSALRRAGFTFQLQFKVVPGSGQPLYLVFGTKHRSGVEARSSMSSMRSSKPARMAMKLSTRASTNRWVSQMGSSADLVPASYLRRTADTAGIVSRWMVTRKRSE</sequence>
<dbReference type="InterPro" id="IPR031009">
    <property type="entry name" value="Tcm_partner"/>
</dbReference>
<dbReference type="Proteomes" id="UP000305836">
    <property type="component" value="Unassembled WGS sequence"/>
</dbReference>
<organism evidence="1 2">
    <name type="scientific">Kribbella jiaozuonensis</name>
    <dbReference type="NCBI Taxonomy" id="2575441"/>
    <lineage>
        <taxon>Bacteria</taxon>
        <taxon>Bacillati</taxon>
        <taxon>Actinomycetota</taxon>
        <taxon>Actinomycetes</taxon>
        <taxon>Propionibacteriales</taxon>
        <taxon>Kribbellaceae</taxon>
        <taxon>Kribbella</taxon>
    </lineage>
</organism>
<dbReference type="EMBL" id="SZPZ01000004">
    <property type="protein sequence ID" value="TKK76062.1"/>
    <property type="molecule type" value="Genomic_DNA"/>
</dbReference>
<reference evidence="1 2" key="1">
    <citation type="submission" date="2019-04" db="EMBL/GenBank/DDBJ databases">
        <title>Kribbella sp. NEAU-THZ 27 nov., a novel actinomycete isolated from soil.</title>
        <authorList>
            <person name="Duan L."/>
        </authorList>
    </citation>
    <scope>NUCLEOTIDE SEQUENCE [LARGE SCALE GENOMIC DNA]</scope>
    <source>
        <strain evidence="2">NEAU-THZ27</strain>
    </source>
</reference>
<protein>
    <submittedName>
        <fullName evidence="1">Three-Cys-motif partner protein TcmP</fullName>
    </submittedName>
</protein>
<evidence type="ECO:0000313" key="2">
    <source>
        <dbReference type="Proteomes" id="UP000305836"/>
    </source>
</evidence>
<name>A0A4U3LKS2_9ACTN</name>
<proteinExistence type="predicted"/>
<dbReference type="OrthoDB" id="5070486at2"/>
<dbReference type="AlphaFoldDB" id="A0A4U3LKS2"/>
<accession>A0A4U3LKS2</accession>
<dbReference type="NCBIfam" id="TIGR04474">
    <property type="entry name" value="tcm_partner"/>
    <property type="match status" value="1"/>
</dbReference>